<evidence type="ECO:0000256" key="1">
    <source>
        <dbReference type="SAM" id="MobiDB-lite"/>
    </source>
</evidence>
<dbReference type="KEGG" id="hro:HELRODRAFT_162167"/>
<dbReference type="InParanoid" id="T1ESB2"/>
<keyword evidence="2" id="KW-0812">Transmembrane</keyword>
<dbReference type="RefSeq" id="XP_009022699.1">
    <property type="nucleotide sequence ID" value="XM_009024451.1"/>
</dbReference>
<dbReference type="EnsemblMetazoa" id="HelroT162167">
    <property type="protein sequence ID" value="HelroP162167"/>
    <property type="gene ID" value="HelroG162167"/>
</dbReference>
<dbReference type="EMBL" id="KB097143">
    <property type="protein sequence ID" value="ESN98715.1"/>
    <property type="molecule type" value="Genomic_DNA"/>
</dbReference>
<accession>T1ESB2</accession>
<keyword evidence="2" id="KW-0472">Membrane</keyword>
<evidence type="ECO:0000256" key="2">
    <source>
        <dbReference type="SAM" id="Phobius"/>
    </source>
</evidence>
<evidence type="ECO:0000313" key="3">
    <source>
        <dbReference type="EMBL" id="ESN98715.1"/>
    </source>
</evidence>
<dbReference type="EMBL" id="AMQM01001047">
    <property type="status" value="NOT_ANNOTATED_CDS"/>
    <property type="molecule type" value="Genomic_DNA"/>
</dbReference>
<organism evidence="4 5">
    <name type="scientific">Helobdella robusta</name>
    <name type="common">Californian leech</name>
    <dbReference type="NCBI Taxonomy" id="6412"/>
    <lineage>
        <taxon>Eukaryota</taxon>
        <taxon>Metazoa</taxon>
        <taxon>Spiralia</taxon>
        <taxon>Lophotrochozoa</taxon>
        <taxon>Annelida</taxon>
        <taxon>Clitellata</taxon>
        <taxon>Hirudinea</taxon>
        <taxon>Rhynchobdellida</taxon>
        <taxon>Glossiphoniidae</taxon>
        <taxon>Helobdella</taxon>
    </lineage>
</organism>
<keyword evidence="2" id="KW-1133">Transmembrane helix</keyword>
<reference evidence="3 5" key="2">
    <citation type="journal article" date="2013" name="Nature">
        <title>Insights into bilaterian evolution from three spiralian genomes.</title>
        <authorList>
            <person name="Simakov O."/>
            <person name="Marletaz F."/>
            <person name="Cho S.J."/>
            <person name="Edsinger-Gonzales E."/>
            <person name="Havlak P."/>
            <person name="Hellsten U."/>
            <person name="Kuo D.H."/>
            <person name="Larsson T."/>
            <person name="Lv J."/>
            <person name="Arendt D."/>
            <person name="Savage R."/>
            <person name="Osoegawa K."/>
            <person name="de Jong P."/>
            <person name="Grimwood J."/>
            <person name="Chapman J.A."/>
            <person name="Shapiro H."/>
            <person name="Aerts A."/>
            <person name="Otillar R.P."/>
            <person name="Terry A.Y."/>
            <person name="Boore J.L."/>
            <person name="Grigoriev I.V."/>
            <person name="Lindberg D.R."/>
            <person name="Seaver E.C."/>
            <person name="Weisblat D.A."/>
            <person name="Putnam N.H."/>
            <person name="Rokhsar D.S."/>
        </authorList>
    </citation>
    <scope>NUCLEOTIDE SEQUENCE</scope>
</reference>
<feature type="region of interest" description="Disordered" evidence="1">
    <location>
        <begin position="60"/>
        <end position="138"/>
    </location>
</feature>
<gene>
    <name evidence="4" type="primary">20199462</name>
    <name evidence="3" type="ORF">HELRODRAFT_162167</name>
</gene>
<proteinExistence type="predicted"/>
<name>T1ESB2_HELRO</name>
<dbReference type="GeneID" id="20199462"/>
<reference evidence="5" key="1">
    <citation type="submission" date="2012-12" db="EMBL/GenBank/DDBJ databases">
        <authorList>
            <person name="Hellsten U."/>
            <person name="Grimwood J."/>
            <person name="Chapman J.A."/>
            <person name="Shapiro H."/>
            <person name="Aerts A."/>
            <person name="Otillar R.P."/>
            <person name="Terry A.Y."/>
            <person name="Boore J.L."/>
            <person name="Simakov O."/>
            <person name="Marletaz F."/>
            <person name="Cho S.-J."/>
            <person name="Edsinger-Gonzales E."/>
            <person name="Havlak P."/>
            <person name="Kuo D.-H."/>
            <person name="Larsson T."/>
            <person name="Lv J."/>
            <person name="Arendt D."/>
            <person name="Savage R."/>
            <person name="Osoegawa K."/>
            <person name="de Jong P."/>
            <person name="Lindberg D.R."/>
            <person name="Seaver E.C."/>
            <person name="Weisblat D.A."/>
            <person name="Putnam N.H."/>
            <person name="Grigoriev I.V."/>
            <person name="Rokhsar D.S."/>
        </authorList>
    </citation>
    <scope>NUCLEOTIDE SEQUENCE</scope>
</reference>
<dbReference type="HOGENOM" id="CLU_1857452_0_0_1"/>
<dbReference type="CTD" id="20199462"/>
<sequence>MSNTSSNFQNTLKPNFDGCGCHVVPGWAIALLVIICILIVLAIVIIVMIVMTWMKMKHRPSVSNQTPNGMEFGGKSYDDKRSQISPSSRALPQRSSIRFNDNPTTFPDASRKMNSLPPLDSTRKHSSRRIEDEINGSY</sequence>
<dbReference type="AlphaFoldDB" id="T1ESB2"/>
<feature type="transmembrane region" description="Helical" evidence="2">
    <location>
        <begin position="27"/>
        <end position="51"/>
    </location>
</feature>
<keyword evidence="5" id="KW-1185">Reference proteome</keyword>
<evidence type="ECO:0000313" key="4">
    <source>
        <dbReference type="EnsemblMetazoa" id="HelroP162167"/>
    </source>
</evidence>
<protein>
    <submittedName>
        <fullName evidence="3 4">Uncharacterized protein</fullName>
    </submittedName>
</protein>
<evidence type="ECO:0000313" key="5">
    <source>
        <dbReference type="Proteomes" id="UP000015101"/>
    </source>
</evidence>
<reference evidence="4" key="3">
    <citation type="submission" date="2015-06" db="UniProtKB">
        <authorList>
            <consortium name="EnsemblMetazoa"/>
        </authorList>
    </citation>
    <scope>IDENTIFICATION</scope>
</reference>
<dbReference type="Proteomes" id="UP000015101">
    <property type="component" value="Unassembled WGS sequence"/>
</dbReference>
<feature type="compositionally biased region" description="Polar residues" evidence="1">
    <location>
        <begin position="83"/>
        <end position="107"/>
    </location>
</feature>